<evidence type="ECO:0000256" key="1">
    <source>
        <dbReference type="SAM" id="MobiDB-lite"/>
    </source>
</evidence>
<organism evidence="3 4">
    <name type="scientific">Micromonospora gifhornensis</name>
    <dbReference type="NCBI Taxonomy" id="84594"/>
    <lineage>
        <taxon>Bacteria</taxon>
        <taxon>Bacillati</taxon>
        <taxon>Actinomycetota</taxon>
        <taxon>Actinomycetes</taxon>
        <taxon>Micromonosporales</taxon>
        <taxon>Micromonosporaceae</taxon>
        <taxon>Micromonospora</taxon>
    </lineage>
</organism>
<dbReference type="RefSeq" id="WP_233196876.1">
    <property type="nucleotide sequence ID" value="NZ_BAAAGZ010000060.1"/>
</dbReference>
<proteinExistence type="predicted"/>
<keyword evidence="4" id="KW-1185">Reference proteome</keyword>
<feature type="transmembrane region" description="Helical" evidence="2">
    <location>
        <begin position="256"/>
        <end position="275"/>
    </location>
</feature>
<gene>
    <name evidence="3" type="ORF">Vgi01_05790</name>
</gene>
<evidence type="ECO:0000313" key="3">
    <source>
        <dbReference type="EMBL" id="GIJ13895.1"/>
    </source>
</evidence>
<keyword evidence="2" id="KW-1133">Transmembrane helix</keyword>
<sequence length="308" mass="32491">MNRVTGSRAARDHDDGLPTDARPDPGTGARTPWSEVPAAARTSAVAPQPRTVPPDGATPTDPAPPGVEVEPTTGAPVDALPRRVPLRSAGRRGRRTDDGTEEAFWAPIEQVHWDGTPVRQDASRTSRTWWRPTWPLRRGRKRSNRPPDPLAGLAALVGLSLATAFFAWVSAGPLWLAVGHATSGSVVVTDCTGGGLSQRCRGNFAAAEDRFRSYGIRVSGVPERRATAGAVLPARVTGPTADIAYADGGVGAHLRWLLGLLGVLGCAAGIARWTGATRFSDPVDRRWAVAAAFTGPLVITIGFLVAAW</sequence>
<evidence type="ECO:0000313" key="4">
    <source>
        <dbReference type="Proteomes" id="UP000647860"/>
    </source>
</evidence>
<feature type="transmembrane region" description="Helical" evidence="2">
    <location>
        <begin position="150"/>
        <end position="169"/>
    </location>
</feature>
<feature type="transmembrane region" description="Helical" evidence="2">
    <location>
        <begin position="287"/>
        <end position="307"/>
    </location>
</feature>
<feature type="region of interest" description="Disordered" evidence="1">
    <location>
        <begin position="1"/>
        <end position="98"/>
    </location>
</feature>
<keyword evidence="2" id="KW-0812">Transmembrane</keyword>
<reference evidence="3 4" key="1">
    <citation type="submission" date="2021-01" db="EMBL/GenBank/DDBJ databases">
        <title>Whole genome shotgun sequence of Verrucosispora gifhornensis NBRC 16317.</title>
        <authorList>
            <person name="Komaki H."/>
            <person name="Tamura T."/>
        </authorList>
    </citation>
    <scope>NUCLEOTIDE SEQUENCE [LARGE SCALE GENOMIC DNA]</scope>
    <source>
        <strain evidence="3 4">NBRC 16317</strain>
    </source>
</reference>
<comment type="caution">
    <text evidence="3">The sequence shown here is derived from an EMBL/GenBank/DDBJ whole genome shotgun (WGS) entry which is preliminary data.</text>
</comment>
<name>A0ABQ4I7L8_9ACTN</name>
<accession>A0ABQ4I7L8</accession>
<keyword evidence="2" id="KW-0472">Membrane</keyword>
<protein>
    <submittedName>
        <fullName evidence="3">Uncharacterized protein</fullName>
    </submittedName>
</protein>
<evidence type="ECO:0000256" key="2">
    <source>
        <dbReference type="SAM" id="Phobius"/>
    </source>
</evidence>
<dbReference type="Proteomes" id="UP000647860">
    <property type="component" value="Unassembled WGS sequence"/>
</dbReference>
<dbReference type="EMBL" id="BOPA01000005">
    <property type="protein sequence ID" value="GIJ13895.1"/>
    <property type="molecule type" value="Genomic_DNA"/>
</dbReference>